<keyword evidence="2" id="KW-1185">Reference proteome</keyword>
<gene>
    <name evidence="1" type="ORF">DES51_1024</name>
</gene>
<evidence type="ECO:0000313" key="2">
    <source>
        <dbReference type="Proteomes" id="UP000247612"/>
    </source>
</evidence>
<comment type="caution">
    <text evidence="1">The sequence shown here is derived from an EMBL/GenBank/DDBJ whole genome shotgun (WGS) entry which is preliminary data.</text>
</comment>
<name>A0A318KZ03_9FIRM</name>
<dbReference type="OrthoDB" id="2313808at2"/>
<evidence type="ECO:0000313" key="1">
    <source>
        <dbReference type="EMBL" id="PXX80886.1"/>
    </source>
</evidence>
<dbReference type="STRING" id="1034346.GCA_000313565_02558"/>
<dbReference type="RefSeq" id="WP_022938845.1">
    <property type="nucleotide sequence ID" value="NZ_CABKRQ010000006.1"/>
</dbReference>
<proteinExistence type="predicted"/>
<accession>A0A318KZ03</accession>
<dbReference type="Proteomes" id="UP000247612">
    <property type="component" value="Unassembled WGS sequence"/>
</dbReference>
<dbReference type="AlphaFoldDB" id="A0A318KZ03"/>
<reference evidence="1 2" key="1">
    <citation type="submission" date="2018-05" db="EMBL/GenBank/DDBJ databases">
        <title>Genomic Encyclopedia of Type Strains, Phase IV (KMG-IV): sequencing the most valuable type-strain genomes for metagenomic binning, comparative biology and taxonomic classification.</title>
        <authorList>
            <person name="Goeker M."/>
        </authorList>
    </citation>
    <scope>NUCLEOTIDE SEQUENCE [LARGE SCALE GENOMIC DNA]</scope>
    <source>
        <strain evidence="1 2">JC118</strain>
    </source>
</reference>
<dbReference type="EMBL" id="QJKH01000002">
    <property type="protein sequence ID" value="PXX80886.1"/>
    <property type="molecule type" value="Genomic_DNA"/>
</dbReference>
<sequence>MNNTTEEYTAAIQIITSTIANCEKAQLKFKAGTSQHSLLKNRLKALIIAKSLLTDDDTCKYQDDEIRQALPPILSIISKCEKAQQKYEEGSVQYRRYVPLLHAMKLSLSLIEEQLKHTG</sequence>
<protein>
    <submittedName>
        <fullName evidence="1">Uncharacterized protein</fullName>
    </submittedName>
</protein>
<organism evidence="1 2">
    <name type="scientific">Dielma fastidiosa</name>
    <dbReference type="NCBI Taxonomy" id="1034346"/>
    <lineage>
        <taxon>Bacteria</taxon>
        <taxon>Bacillati</taxon>
        <taxon>Bacillota</taxon>
        <taxon>Erysipelotrichia</taxon>
        <taxon>Erysipelotrichales</taxon>
        <taxon>Erysipelotrichaceae</taxon>
        <taxon>Dielma</taxon>
    </lineage>
</organism>